<protein>
    <submittedName>
        <fullName evidence="3">Uncharacterized protein</fullName>
    </submittedName>
</protein>
<evidence type="ECO:0000256" key="2">
    <source>
        <dbReference type="SAM" id="Phobius"/>
    </source>
</evidence>
<dbReference type="OrthoDB" id="5653276at2"/>
<proteinExistence type="predicted"/>
<feature type="region of interest" description="Disordered" evidence="1">
    <location>
        <begin position="302"/>
        <end position="325"/>
    </location>
</feature>
<keyword evidence="2" id="KW-0472">Membrane</keyword>
<dbReference type="EMBL" id="LN614827">
    <property type="protein sequence ID" value="CEG56904.1"/>
    <property type="molecule type" value="Genomic_DNA"/>
</dbReference>
<dbReference type="Proteomes" id="UP000032430">
    <property type="component" value="Chromosome I"/>
</dbReference>
<dbReference type="KEGG" id="lfa:LFA_1486"/>
<reference evidence="4" key="1">
    <citation type="submission" date="2014-09" db="EMBL/GenBank/DDBJ databases">
        <authorList>
            <person name="Gomez-Valero L."/>
        </authorList>
    </citation>
    <scope>NUCLEOTIDE SEQUENCE [LARGE SCALE GENOMIC DNA]</scope>
    <source>
        <strain evidence="4">ATCC700992</strain>
    </source>
</reference>
<name>A0A098G4I9_9GAMM</name>
<feature type="transmembrane region" description="Helical" evidence="2">
    <location>
        <begin position="363"/>
        <end position="387"/>
    </location>
</feature>
<dbReference type="STRING" id="1212491.LFA_1486"/>
<gene>
    <name evidence="3" type="ORF">LFA_1486</name>
</gene>
<keyword evidence="2" id="KW-1133">Transmembrane helix</keyword>
<keyword evidence="4" id="KW-1185">Reference proteome</keyword>
<evidence type="ECO:0000313" key="4">
    <source>
        <dbReference type="Proteomes" id="UP000032430"/>
    </source>
</evidence>
<evidence type="ECO:0000313" key="3">
    <source>
        <dbReference type="EMBL" id="CEG56904.1"/>
    </source>
</evidence>
<accession>A0A098G4I9</accession>
<feature type="transmembrane region" description="Helical" evidence="2">
    <location>
        <begin position="332"/>
        <end position="357"/>
    </location>
</feature>
<organism evidence="3 4">
    <name type="scientific">Legionella fallonii LLAP-10</name>
    <dbReference type="NCBI Taxonomy" id="1212491"/>
    <lineage>
        <taxon>Bacteria</taxon>
        <taxon>Pseudomonadati</taxon>
        <taxon>Pseudomonadota</taxon>
        <taxon>Gammaproteobacteria</taxon>
        <taxon>Legionellales</taxon>
        <taxon>Legionellaceae</taxon>
        <taxon>Legionella</taxon>
    </lineage>
</organism>
<sequence length="410" mass="45648">MVLQIMPQKNIILPRERFKDTEQQLVGGNSTPIVTVKETKSNKSKNFALKKFNSQETCALEKLSYDLLELCGVKVPKTYILPDEKGNYSILVSRIEPGYKDLLIWMGGELNAEVKRVTFNIETHKESFPKQYVLAKYTSNNQNKPIIGLYENVGVFAFLGDWDAVGNTLQNVGLLEYDKYCQLVKIDPEYCNYGEYDSSGYGFKQYLTNLTKLLNRESGFFYWGDRGKNTEIFQYSSPKQVMDGMDRVSTLSNEALHSVIFNKKIPNLSQEVRDNIFKVLTTRRDAYKQVLNSKKELIDTETADELHKNSTKHSSTKNSDVKSSQTAETHSLSISMMVLSGFIGAAGIAAVAIAFTVLNAATFGVAGLVVAGIGIATALSGVGLFAMGAYKNRQTTSDISLDFSDNSVHQ</sequence>
<dbReference type="HOGENOM" id="CLU_670479_0_0_6"/>
<evidence type="ECO:0000256" key="1">
    <source>
        <dbReference type="SAM" id="MobiDB-lite"/>
    </source>
</evidence>
<keyword evidence="2" id="KW-0812">Transmembrane</keyword>
<dbReference type="AlphaFoldDB" id="A0A098G4I9"/>